<proteinExistence type="predicted"/>
<dbReference type="GO" id="GO:0042302">
    <property type="term" value="F:structural constituent of cuticle"/>
    <property type="evidence" value="ECO:0007669"/>
    <property type="project" value="UniProtKB-UniRule"/>
</dbReference>
<organism evidence="3 4">
    <name type="scientific">Trichogramma kaykai</name>
    <dbReference type="NCBI Taxonomy" id="54128"/>
    <lineage>
        <taxon>Eukaryota</taxon>
        <taxon>Metazoa</taxon>
        <taxon>Ecdysozoa</taxon>
        <taxon>Arthropoda</taxon>
        <taxon>Hexapoda</taxon>
        <taxon>Insecta</taxon>
        <taxon>Pterygota</taxon>
        <taxon>Neoptera</taxon>
        <taxon>Endopterygota</taxon>
        <taxon>Hymenoptera</taxon>
        <taxon>Apocrita</taxon>
        <taxon>Proctotrupomorpha</taxon>
        <taxon>Chalcidoidea</taxon>
        <taxon>Trichogrammatidae</taxon>
        <taxon>Trichogramma</taxon>
    </lineage>
</organism>
<evidence type="ECO:0000256" key="1">
    <source>
        <dbReference type="ARBA" id="ARBA00022460"/>
    </source>
</evidence>
<keyword evidence="1 2" id="KW-0193">Cuticle</keyword>
<dbReference type="Pfam" id="PF00379">
    <property type="entry name" value="Chitin_bind_4"/>
    <property type="match status" value="1"/>
</dbReference>
<dbReference type="InterPro" id="IPR031311">
    <property type="entry name" value="CHIT_BIND_RR_consensus"/>
</dbReference>
<comment type="caution">
    <text evidence="3">The sequence shown here is derived from an EMBL/GenBank/DDBJ whole genome shotgun (WGS) entry which is preliminary data.</text>
</comment>
<keyword evidence="4" id="KW-1185">Reference proteome</keyword>
<dbReference type="PANTHER" id="PTHR10380">
    <property type="entry name" value="CUTICLE PROTEIN"/>
    <property type="match status" value="1"/>
</dbReference>
<dbReference type="InterPro" id="IPR000618">
    <property type="entry name" value="Insect_cuticle"/>
</dbReference>
<protein>
    <submittedName>
        <fullName evidence="3">Uncharacterized protein</fullName>
    </submittedName>
</protein>
<evidence type="ECO:0000313" key="4">
    <source>
        <dbReference type="Proteomes" id="UP001627154"/>
    </source>
</evidence>
<dbReference type="PROSITE" id="PS51155">
    <property type="entry name" value="CHIT_BIND_RR_2"/>
    <property type="match status" value="1"/>
</dbReference>
<dbReference type="AlphaFoldDB" id="A0ABD2WNS1"/>
<dbReference type="InterPro" id="IPR050468">
    <property type="entry name" value="Cuticle_Struct_Prot"/>
</dbReference>
<dbReference type="PRINTS" id="PR00947">
    <property type="entry name" value="CUTICLE"/>
</dbReference>
<evidence type="ECO:0000313" key="3">
    <source>
        <dbReference type="EMBL" id="KAL3394241.1"/>
    </source>
</evidence>
<evidence type="ECO:0000256" key="2">
    <source>
        <dbReference type="PROSITE-ProRule" id="PRU00497"/>
    </source>
</evidence>
<gene>
    <name evidence="3" type="ORF">TKK_011273</name>
</gene>
<dbReference type="Proteomes" id="UP001627154">
    <property type="component" value="Unassembled WGS sequence"/>
</dbReference>
<reference evidence="3 4" key="1">
    <citation type="journal article" date="2024" name="bioRxiv">
        <title>A reference genome for Trichogramma kaykai: A tiny desert-dwelling parasitoid wasp with competing sex-ratio distorters.</title>
        <authorList>
            <person name="Culotta J."/>
            <person name="Lindsey A.R."/>
        </authorList>
    </citation>
    <scope>NUCLEOTIDE SEQUENCE [LARGE SCALE GENOMIC DNA]</scope>
    <source>
        <strain evidence="3 4">KSX58</strain>
    </source>
</reference>
<name>A0ABD2WNS1_9HYME</name>
<dbReference type="PROSITE" id="PS00233">
    <property type="entry name" value="CHIT_BIND_RR_1"/>
    <property type="match status" value="1"/>
</dbReference>
<accession>A0ABD2WNS1</accession>
<sequence length="149" mass="16693">MITFEKLCMLQWKIIINIRESVSSAFAQHSSIDANCIPFISRTSREDEEAEEKKAARAAPQAAGNNPYAGITIVKQEENNNIGVDGYHYSYEQSDGHRKEETAVIVNQGTEDEALEVTGSFQYQTPDGKTYRVDYKADKDGFHPTITLV</sequence>
<dbReference type="PANTHER" id="PTHR10380:SF173">
    <property type="entry name" value="CUTICULAR PROTEIN 47EF, ISOFORM C-RELATED"/>
    <property type="match status" value="1"/>
</dbReference>
<dbReference type="EMBL" id="JBJJXI010000092">
    <property type="protein sequence ID" value="KAL3394241.1"/>
    <property type="molecule type" value="Genomic_DNA"/>
</dbReference>